<feature type="coiled-coil region" evidence="1">
    <location>
        <begin position="288"/>
        <end position="315"/>
    </location>
</feature>
<name>A0A3S2VAL4_9SPHI</name>
<dbReference type="AlphaFoldDB" id="A0A3S2VAL4"/>
<evidence type="ECO:0000259" key="3">
    <source>
        <dbReference type="Pfam" id="PF19919"/>
    </source>
</evidence>
<reference evidence="4 5" key="1">
    <citation type="submission" date="2019-01" db="EMBL/GenBank/DDBJ databases">
        <authorList>
            <person name="Chen W.-M."/>
        </authorList>
    </citation>
    <scope>NUCLEOTIDE SEQUENCE [LARGE SCALE GENOMIC DNA]</scope>
    <source>
        <strain evidence="4 5">YBJ-36</strain>
    </source>
</reference>
<evidence type="ECO:0000313" key="5">
    <source>
        <dbReference type="Proteomes" id="UP000282759"/>
    </source>
</evidence>
<sequence length="946" mass="106289">MELQLKYKESQGAPAMGAFIPGSSPRDWLTEIGSWKVPLATLRCFVMPASLADNRTSGLFVVFAAKILPDPSKLRHPYRLTADRLFLPVQASLYPPIDTSELKALLLWDLQVFHPVIGLVGFEAKDELQWAQLIQLRQAETTDWSLAHPGIPLPPPLQMIGLETEEAPAEVMEELKAVINPRPLSEIPVTDADENVMAREGKKALNWLSKIGLYLLLFFILLGPVILILLGVCLLVVLFKAGNFPTGGLIPLLVILARVLFNIPGLFSSGGRGAVTTSNQQGIFGRAKQWINQRLEDLEKQRDSELKRLVNLFDQNTDEALRYAIPLSSPYLNRGTAPASGKLGRRSTLFNLGNLGGGRRVDGWDLGDYNLILRQRYEKAANEAIAAGDFKRAAYIYAHLLGNLHSAANVLQQGKLYREAAAIYQDHLKSERMAAECLEKGGLLTEAITLYLKLENPEKAADLYRLLGKETEAIRYYRQKQQSLQAAGEYLQAANLTIDKLHETEEGKAILLQGWKDHKAAEACLERYLDICNDSENGGLSTAVSDIYAKHVPPLKRTSFLNVLAKMSSLHPEEQFQATALHIAYETVSAQAAAGDTGGLKLLSRFVPQDRLLSSDAVRYAQHRLKLPPVLTGPKYWELRKDYHWLSVAPYHDQLLAIGRKDNDLYFIRANWQGKVNYHYLNNLDDTGVPYDLFVDPGLSDCALITSELLDIKAEEKLQADEYFERELWLRSFYNLPGGNLACCLNGAGGVSKLHHDAHELLLSHYDFKGNLLHSHTCKIESDYFQPGQARFNPRAMTWRKNHFYYHQDNLLLRFTFTGEMEFLEFDTPVLSYSLTGQHAALKIAVLTTDNIFLVVPELKKMRVAARFREISAEHICLLTDQRLVVTQQEKASIYNLSGDSPVLQSTIHTANAIQAIIPVPERHHCAFLENDRRISIYDLNNFENN</sequence>
<dbReference type="Gene3D" id="1.25.40.10">
    <property type="entry name" value="Tetratricopeptide repeat domain"/>
    <property type="match status" value="1"/>
</dbReference>
<gene>
    <name evidence="4" type="ORF">EOD41_02870</name>
</gene>
<keyword evidence="2" id="KW-1133">Transmembrane helix</keyword>
<proteinExistence type="predicted"/>
<keyword evidence="2" id="KW-0812">Transmembrane</keyword>
<dbReference type="RefSeq" id="WP_127703263.1">
    <property type="nucleotide sequence ID" value="NZ_SACK01000001.1"/>
</dbReference>
<comment type="caution">
    <text evidence="4">The sequence shown here is derived from an EMBL/GenBank/DDBJ whole genome shotgun (WGS) entry which is preliminary data.</text>
</comment>
<keyword evidence="2" id="KW-0472">Membrane</keyword>
<dbReference type="EMBL" id="SACK01000001">
    <property type="protein sequence ID" value="RVU02897.1"/>
    <property type="molecule type" value="Genomic_DNA"/>
</dbReference>
<accession>A0A3S2VAL4</accession>
<evidence type="ECO:0000256" key="2">
    <source>
        <dbReference type="SAM" id="Phobius"/>
    </source>
</evidence>
<keyword evidence="5" id="KW-1185">Reference proteome</keyword>
<keyword evidence="1" id="KW-0175">Coiled coil</keyword>
<evidence type="ECO:0000313" key="4">
    <source>
        <dbReference type="EMBL" id="RVU02897.1"/>
    </source>
</evidence>
<dbReference type="OrthoDB" id="1235043at2"/>
<protein>
    <recommendedName>
        <fullName evidence="3">MoxR-vWA-beta-propeller ternary system domain-containing protein</fullName>
    </recommendedName>
</protein>
<feature type="transmembrane region" description="Helical" evidence="2">
    <location>
        <begin position="244"/>
        <end position="261"/>
    </location>
</feature>
<dbReference type="InterPro" id="IPR011990">
    <property type="entry name" value="TPR-like_helical_dom_sf"/>
</dbReference>
<feature type="domain" description="MoxR-vWA-beta-propeller ternary system" evidence="3">
    <location>
        <begin position="2"/>
        <end position="175"/>
    </location>
</feature>
<dbReference type="Pfam" id="PF19919">
    <property type="entry name" value="bpX3"/>
    <property type="match status" value="1"/>
</dbReference>
<dbReference type="InterPro" id="IPR045551">
    <property type="entry name" value="bpX3"/>
</dbReference>
<dbReference type="Proteomes" id="UP000282759">
    <property type="component" value="Unassembled WGS sequence"/>
</dbReference>
<feature type="transmembrane region" description="Helical" evidence="2">
    <location>
        <begin position="211"/>
        <end position="238"/>
    </location>
</feature>
<evidence type="ECO:0000256" key="1">
    <source>
        <dbReference type="SAM" id="Coils"/>
    </source>
</evidence>
<organism evidence="4 5">
    <name type="scientific">Mucilaginibacter limnophilus</name>
    <dbReference type="NCBI Taxonomy" id="1932778"/>
    <lineage>
        <taxon>Bacteria</taxon>
        <taxon>Pseudomonadati</taxon>
        <taxon>Bacteroidota</taxon>
        <taxon>Sphingobacteriia</taxon>
        <taxon>Sphingobacteriales</taxon>
        <taxon>Sphingobacteriaceae</taxon>
        <taxon>Mucilaginibacter</taxon>
    </lineage>
</organism>